<accession>A0A9Q3FHR7</accession>
<reference evidence="1" key="1">
    <citation type="submission" date="2021-03" db="EMBL/GenBank/DDBJ databases">
        <title>Draft genome sequence of rust myrtle Austropuccinia psidii MF-1, a brazilian biotype.</title>
        <authorList>
            <person name="Quecine M.C."/>
            <person name="Pachon D.M.R."/>
            <person name="Bonatelli M.L."/>
            <person name="Correr F.H."/>
            <person name="Franceschini L.M."/>
            <person name="Leite T.F."/>
            <person name="Margarido G.R.A."/>
            <person name="Almeida C.A."/>
            <person name="Ferrarezi J.A."/>
            <person name="Labate C.A."/>
        </authorList>
    </citation>
    <scope>NUCLEOTIDE SEQUENCE</scope>
    <source>
        <strain evidence="1">MF-1</strain>
    </source>
</reference>
<evidence type="ECO:0000313" key="2">
    <source>
        <dbReference type="Proteomes" id="UP000765509"/>
    </source>
</evidence>
<name>A0A9Q3FHR7_9BASI</name>
<dbReference type="EMBL" id="AVOT02042219">
    <property type="protein sequence ID" value="MBW0537605.1"/>
    <property type="molecule type" value="Genomic_DNA"/>
</dbReference>
<dbReference type="AlphaFoldDB" id="A0A9Q3FHR7"/>
<keyword evidence="2" id="KW-1185">Reference proteome</keyword>
<organism evidence="1 2">
    <name type="scientific">Austropuccinia psidii MF-1</name>
    <dbReference type="NCBI Taxonomy" id="1389203"/>
    <lineage>
        <taxon>Eukaryota</taxon>
        <taxon>Fungi</taxon>
        <taxon>Dikarya</taxon>
        <taxon>Basidiomycota</taxon>
        <taxon>Pucciniomycotina</taxon>
        <taxon>Pucciniomycetes</taxon>
        <taxon>Pucciniales</taxon>
        <taxon>Sphaerophragmiaceae</taxon>
        <taxon>Austropuccinia</taxon>
    </lineage>
</organism>
<evidence type="ECO:0000313" key="1">
    <source>
        <dbReference type="EMBL" id="MBW0537605.1"/>
    </source>
</evidence>
<gene>
    <name evidence="1" type="ORF">O181_077320</name>
</gene>
<dbReference type="Proteomes" id="UP000765509">
    <property type="component" value="Unassembled WGS sequence"/>
</dbReference>
<dbReference type="OrthoDB" id="2518964at2759"/>
<sequence>MDPVKSREKTISDEELENLIDIDKQAEILHRFISLADKIKPQLEVDGTNFNQWSKSLILEWTTYFMGDPNYFEQTTTDTNLKRNIVALSFIQHSVNTRAYELVTSNISAYNAQIVYQAFKN</sequence>
<comment type="caution">
    <text evidence="1">The sequence shown here is derived from an EMBL/GenBank/DDBJ whole genome shotgun (WGS) entry which is preliminary data.</text>
</comment>
<protein>
    <submittedName>
        <fullName evidence="1">Uncharacterized protein</fullName>
    </submittedName>
</protein>
<proteinExistence type="predicted"/>